<dbReference type="PANTHER" id="PTHR36194:SF1">
    <property type="entry name" value="S-LAYER-LIKE PROTEIN"/>
    <property type="match status" value="1"/>
</dbReference>
<gene>
    <name evidence="4" type="ORF">DWB85_08615</name>
</gene>
<evidence type="ECO:0000313" key="4">
    <source>
        <dbReference type="EMBL" id="RLQ22331.1"/>
    </source>
</evidence>
<evidence type="ECO:0000259" key="3">
    <source>
        <dbReference type="Pfam" id="PF08308"/>
    </source>
</evidence>
<accession>A0A3L7E239</accession>
<dbReference type="Pfam" id="PF03781">
    <property type="entry name" value="FGE-sulfatase"/>
    <property type="match status" value="1"/>
</dbReference>
<feature type="domain" description="PEGA" evidence="3">
    <location>
        <begin position="268"/>
        <end position="331"/>
    </location>
</feature>
<keyword evidence="5" id="KW-1185">Reference proteome</keyword>
<dbReference type="InterPro" id="IPR016187">
    <property type="entry name" value="CTDL_fold"/>
</dbReference>
<comment type="caution">
    <text evidence="4">The sequence shown here is derived from an EMBL/GenBank/DDBJ whole genome shotgun (WGS) entry which is preliminary data.</text>
</comment>
<dbReference type="Gene3D" id="3.90.1580.10">
    <property type="entry name" value="paralog of FGE (formylglycine-generating enzyme)"/>
    <property type="match status" value="1"/>
</dbReference>
<proteinExistence type="predicted"/>
<keyword evidence="1" id="KW-1133">Transmembrane helix</keyword>
<keyword evidence="1" id="KW-0472">Membrane</keyword>
<dbReference type="InterPro" id="IPR042095">
    <property type="entry name" value="SUMF_sf"/>
</dbReference>
<dbReference type="PANTHER" id="PTHR36194">
    <property type="entry name" value="S-LAYER-LIKE PROTEIN"/>
    <property type="match status" value="1"/>
</dbReference>
<protein>
    <submittedName>
        <fullName evidence="4">PEGA domain-containing protein</fullName>
    </submittedName>
</protein>
<feature type="domain" description="PEGA" evidence="3">
    <location>
        <begin position="196"/>
        <end position="257"/>
    </location>
</feature>
<feature type="domain" description="Sulfatase-modifying factor enzyme-like" evidence="2">
    <location>
        <begin position="437"/>
        <end position="687"/>
    </location>
</feature>
<dbReference type="InterPro" id="IPR013229">
    <property type="entry name" value="PEGA"/>
</dbReference>
<dbReference type="Proteomes" id="UP000265509">
    <property type="component" value="Unassembled WGS sequence"/>
</dbReference>
<reference evidence="4 5" key="1">
    <citation type="submission" date="2018-07" db="EMBL/GenBank/DDBJ databases">
        <title>Halioglobus sp. genome submission.</title>
        <authorList>
            <person name="Ye M.-Q."/>
            <person name="Du Z.-J."/>
        </authorList>
    </citation>
    <scope>NUCLEOTIDE SEQUENCE [LARGE SCALE GENOMIC DNA]</scope>
    <source>
        <strain evidence="4 5">U0301</strain>
    </source>
</reference>
<dbReference type="EMBL" id="QRAN01000007">
    <property type="protein sequence ID" value="RLQ22331.1"/>
    <property type="molecule type" value="Genomic_DNA"/>
</dbReference>
<organism evidence="4 5">
    <name type="scientific">Seongchinamella sediminis</name>
    <dbReference type="NCBI Taxonomy" id="2283635"/>
    <lineage>
        <taxon>Bacteria</taxon>
        <taxon>Pseudomonadati</taxon>
        <taxon>Pseudomonadota</taxon>
        <taxon>Gammaproteobacteria</taxon>
        <taxon>Cellvibrionales</taxon>
        <taxon>Halieaceae</taxon>
        <taxon>Seongchinamella</taxon>
    </lineage>
</organism>
<keyword evidence="1" id="KW-0812">Transmembrane</keyword>
<feature type="domain" description="PEGA" evidence="3">
    <location>
        <begin position="340"/>
        <end position="403"/>
    </location>
</feature>
<dbReference type="Pfam" id="PF08308">
    <property type="entry name" value="PEGA"/>
    <property type="match status" value="4"/>
</dbReference>
<evidence type="ECO:0000256" key="1">
    <source>
        <dbReference type="SAM" id="Phobius"/>
    </source>
</evidence>
<evidence type="ECO:0000259" key="2">
    <source>
        <dbReference type="Pfam" id="PF03781"/>
    </source>
</evidence>
<dbReference type="OrthoDB" id="9768004at2"/>
<dbReference type="SUPFAM" id="SSF56436">
    <property type="entry name" value="C-type lectin-like"/>
    <property type="match status" value="1"/>
</dbReference>
<dbReference type="AlphaFoldDB" id="A0A3L7E239"/>
<feature type="transmembrane region" description="Helical" evidence="1">
    <location>
        <begin position="37"/>
        <end position="56"/>
    </location>
</feature>
<dbReference type="RefSeq" id="WP_117953804.1">
    <property type="nucleotide sequence ID" value="NZ_QRAN01000007.1"/>
</dbReference>
<dbReference type="InterPro" id="IPR005532">
    <property type="entry name" value="SUMF_dom"/>
</dbReference>
<name>A0A3L7E239_9GAMM</name>
<sequence length="690" mass="74679">MSQHKSPDPGGPIEPSAFQPLDTAAADAARPFQPLRWAIAGLGLLFLLIMGFLLSARSLQVIVVAESPASVSISGLALPFGERYLLRPGDYRIEAGAAGYHPLTTEVTVTDSDSQSVELQLRPLPGLVSIESQPAGARVIVDDQHLGDTPLADLALVAGERGIVIEAERYLPLHRQFEVSGRQLPQQLSVALEPAWAEVSINSAPAGAQILIDGEVAGTTPAVLEVLQGEHQLMLQQAAFANWQQDLEIVAGQDQDLGTVTLQPAAGMLQLSSRPSGANVTLNGEFQGQTPLELEITPGRSHRLAVFKPGYRRHSETVQLEAASRDSRSISLRAQLGEVRFTISPADAEVRVNGQPRGRGSQVLALPAVAHRVEISLPGYATVKRSITPRPGLEQLVEVTLQTEAEARAARIKPELTTALGQTLLLFNPADSATADFTMGASRREPGRRANEVLHPVSLRRSFYLQTTEVTNAQFRLFTADHDSGQIEGKSLNRDHQPVVQVSWQQAASFCNWLSRREGLPPFYRETNGIVTGYNPSATGYRLPSEAEWAWAARSRGEQLLKFPWGDDFPPTSPVENYADSSSAFVTGRVLTSYKDGHVVSAPVGSFPASNRGLYDLGGNVAEWVHDVYSIPSANGSGQTDPLGSQSGDNYVIRGASWSHSRVSELRLSYRDYGQAGRDDVGFRIARYAE</sequence>
<feature type="domain" description="PEGA" evidence="3">
    <location>
        <begin position="127"/>
        <end position="192"/>
    </location>
</feature>
<evidence type="ECO:0000313" key="5">
    <source>
        <dbReference type="Proteomes" id="UP000265509"/>
    </source>
</evidence>